<dbReference type="SUPFAM" id="SSF55221">
    <property type="entry name" value="Yeast killer toxins"/>
    <property type="match status" value="1"/>
</dbReference>
<feature type="domain" description="Killer toxin Kp4" evidence="2">
    <location>
        <begin position="40"/>
        <end position="149"/>
    </location>
</feature>
<feature type="chain" id="PRO_5025485170" evidence="1">
    <location>
        <begin position="23"/>
        <end position="157"/>
    </location>
</feature>
<organism evidence="3 4">
    <name type="scientific">Aaosphaeria arxii CBS 175.79</name>
    <dbReference type="NCBI Taxonomy" id="1450172"/>
    <lineage>
        <taxon>Eukaryota</taxon>
        <taxon>Fungi</taxon>
        <taxon>Dikarya</taxon>
        <taxon>Ascomycota</taxon>
        <taxon>Pezizomycotina</taxon>
        <taxon>Dothideomycetes</taxon>
        <taxon>Pleosporomycetidae</taxon>
        <taxon>Pleosporales</taxon>
        <taxon>Pleosporales incertae sedis</taxon>
        <taxon>Aaosphaeria</taxon>
    </lineage>
</organism>
<reference evidence="3" key="1">
    <citation type="journal article" date="2020" name="Stud. Mycol.">
        <title>101 Dothideomycetes genomes: a test case for predicting lifestyles and emergence of pathogens.</title>
        <authorList>
            <person name="Haridas S."/>
            <person name="Albert R."/>
            <person name="Binder M."/>
            <person name="Bloem J."/>
            <person name="Labutti K."/>
            <person name="Salamov A."/>
            <person name="Andreopoulos B."/>
            <person name="Baker S."/>
            <person name="Barry K."/>
            <person name="Bills G."/>
            <person name="Bluhm B."/>
            <person name="Cannon C."/>
            <person name="Castanera R."/>
            <person name="Culley D."/>
            <person name="Daum C."/>
            <person name="Ezra D."/>
            <person name="Gonzalez J."/>
            <person name="Henrissat B."/>
            <person name="Kuo A."/>
            <person name="Liang C."/>
            <person name="Lipzen A."/>
            <person name="Lutzoni F."/>
            <person name="Magnuson J."/>
            <person name="Mondo S."/>
            <person name="Nolan M."/>
            <person name="Ohm R."/>
            <person name="Pangilinan J."/>
            <person name="Park H.-J."/>
            <person name="Ramirez L."/>
            <person name="Alfaro M."/>
            <person name="Sun H."/>
            <person name="Tritt A."/>
            <person name="Yoshinaga Y."/>
            <person name="Zwiers L.-H."/>
            <person name="Turgeon B."/>
            <person name="Goodwin S."/>
            <person name="Spatafora J."/>
            <person name="Crous P."/>
            <person name="Grigoriev I."/>
        </authorList>
    </citation>
    <scope>NUCLEOTIDE SEQUENCE</scope>
    <source>
        <strain evidence="3">CBS 175.79</strain>
    </source>
</reference>
<dbReference type="Pfam" id="PF09044">
    <property type="entry name" value="Kp4"/>
    <property type="match status" value="1"/>
</dbReference>
<evidence type="ECO:0000259" key="2">
    <source>
        <dbReference type="Pfam" id="PF09044"/>
    </source>
</evidence>
<keyword evidence="1" id="KW-0732">Signal</keyword>
<evidence type="ECO:0000313" key="4">
    <source>
        <dbReference type="Proteomes" id="UP000799778"/>
    </source>
</evidence>
<evidence type="ECO:0000313" key="3">
    <source>
        <dbReference type="EMBL" id="KAF2011032.1"/>
    </source>
</evidence>
<dbReference type="GO" id="GO:0005576">
    <property type="term" value="C:extracellular region"/>
    <property type="evidence" value="ECO:0007669"/>
    <property type="project" value="InterPro"/>
</dbReference>
<dbReference type="RefSeq" id="XP_033379371.1">
    <property type="nucleotide sequence ID" value="XM_033532395.1"/>
</dbReference>
<keyword evidence="4" id="KW-1185">Reference proteome</keyword>
<feature type="signal peptide" evidence="1">
    <location>
        <begin position="1"/>
        <end position="22"/>
    </location>
</feature>
<dbReference type="EMBL" id="ML978075">
    <property type="protein sequence ID" value="KAF2011032.1"/>
    <property type="molecule type" value="Genomic_DNA"/>
</dbReference>
<dbReference type="InterPro" id="IPR011329">
    <property type="entry name" value="Killer_tox_Kp4/SMK"/>
</dbReference>
<gene>
    <name evidence="3" type="ORF">BU24DRAFT_466769</name>
</gene>
<protein>
    <submittedName>
        <fullName evidence="3">Killer toxin</fullName>
    </submittedName>
</protein>
<dbReference type="InterPro" id="IPR015131">
    <property type="entry name" value="Killer_tox_Kp4"/>
</dbReference>
<name>A0A6A5XDE9_9PLEO</name>
<dbReference type="OrthoDB" id="4177994at2759"/>
<proteinExistence type="predicted"/>
<accession>A0A6A5XDE9</accession>
<dbReference type="AlphaFoldDB" id="A0A6A5XDE9"/>
<dbReference type="GeneID" id="54289792"/>
<dbReference type="Gene3D" id="3.30.430.10">
    <property type="entry name" value="Killer Toxin P4, subunit A"/>
    <property type="match status" value="1"/>
</dbReference>
<dbReference type="Proteomes" id="UP000799778">
    <property type="component" value="Unassembled WGS sequence"/>
</dbReference>
<sequence length="157" mass="17372">MELKKFGKFLACLAFFVTFAFAQPTSVTEELPSNSTRLEKRLGINCRGSAMCLGCGHYLNRLLDMASFIENDAEYPENKRIVCGDCRIPFTKLGICAFTQNMEGKKIKGSVVREKLLDIYKHGCRACGSVPVYPGNNVDLGEVTVNWVTNSCGLQVC</sequence>
<evidence type="ECO:0000256" key="1">
    <source>
        <dbReference type="SAM" id="SignalP"/>
    </source>
</evidence>